<evidence type="ECO:0000256" key="9">
    <source>
        <dbReference type="ARBA" id="ARBA00030642"/>
    </source>
</evidence>
<dbReference type="SUPFAM" id="SSF54534">
    <property type="entry name" value="FKBP-like"/>
    <property type="match status" value="1"/>
</dbReference>
<evidence type="ECO:0000256" key="7">
    <source>
        <dbReference type="ARBA" id="ARBA00023136"/>
    </source>
</evidence>
<dbReference type="InterPro" id="IPR052029">
    <property type="entry name" value="PpiD_chaperone"/>
</dbReference>
<organism evidence="16 17">
    <name type="scientific">Roseibium aggregatum (strain ATCC 25650 / DSM 13394 / JCM 20685 / NBRC 16684 / NCIMB 2208 / IAM 12614 / B1)</name>
    <name type="common">Stappia aggregata</name>
    <dbReference type="NCBI Taxonomy" id="384765"/>
    <lineage>
        <taxon>Bacteria</taxon>
        <taxon>Pseudomonadati</taxon>
        <taxon>Pseudomonadota</taxon>
        <taxon>Alphaproteobacteria</taxon>
        <taxon>Hyphomicrobiales</taxon>
        <taxon>Stappiaceae</taxon>
        <taxon>Roseibium</taxon>
    </lineage>
</organism>
<accession>A0NSY1</accession>
<dbReference type="Pfam" id="PF13145">
    <property type="entry name" value="Rotamase_2"/>
    <property type="match status" value="1"/>
</dbReference>
<comment type="subcellular location">
    <subcellularLocation>
        <location evidence="1">Cell inner membrane</location>
        <topology evidence="1">Single-pass type II membrane protein</topology>
        <orientation evidence="1">Periplasmic side</orientation>
    </subcellularLocation>
</comment>
<sequence>MLDALRKGAGTWVAKLFIALLIMSFAVWGISGFLTGVGQNTAAKVGDTEVSLFDFDRAYRQDLGRLAQQFGRQLTPAEGAALGVPQQTLGKLVAEAAMNNTAQNMKLGVSDERLATIIQSDPAFQGPGGRYDKNRLQQVLRASGYREDEYVVERRKVAERAQLAEGIAGSMKAPMTYLEVLDTYQGETRSADYLMVTPEFIGEIEDPAEDVLTTYFEEKKEDFRAPEFREIKYVTLTPASLARPDDISDDDARAEYERRSEDFFQPERRKIRQMSFPSQQAAEEAAQELANGKTFDELMGERNLTDNDVTLGVMAKADFLDEAIGDAAFSQEEGATSGAVEGRFSTVIVNVEEILPESTKPFEDVKDEIVQSLAKEQAEREILDLLDEVEDARAGGALLDEVGERFSLTVETPAAFDASGNGEDGKPAALPEAEGLVAGTFDSDIGIENDVLQFGEQGFLWYDVVKVIPSRERTLDEVRADVIAAWKKDELAKRLSDTAADLLAKTEGGTPFIALSAETGLEVKSATELKRNTPAGDFGRDAVSAVFSGPIGTTAIAEANDGEGRVVLKVTGSNVPEFQKDAPQVAALGQQLSQQIQDTLLGQFISDRETKAGVEINNAGIAQMIGLDQN</sequence>
<dbReference type="PANTHER" id="PTHR47529:SF1">
    <property type="entry name" value="PERIPLASMIC CHAPERONE PPID"/>
    <property type="match status" value="1"/>
</dbReference>
<dbReference type="OrthoDB" id="9768393at2"/>
<keyword evidence="5 14" id="KW-0812">Transmembrane</keyword>
<protein>
    <recommendedName>
        <fullName evidence="2">Parvulin-like PPIase</fullName>
    </recommendedName>
    <alternativeName>
        <fullName evidence="9">Peptidyl-prolyl cis-trans isomerase plp</fullName>
    </alternativeName>
    <alternativeName>
        <fullName evidence="12">Periplasmic chaperone PpiD</fullName>
    </alternativeName>
    <alternativeName>
        <fullName evidence="13">Periplasmic folding chaperone</fullName>
    </alternativeName>
    <alternativeName>
        <fullName evidence="10">Rotamase plp</fullName>
    </alternativeName>
</protein>
<dbReference type="EMBL" id="AAUW01000007">
    <property type="protein sequence ID" value="EAV44063.1"/>
    <property type="molecule type" value="Genomic_DNA"/>
</dbReference>
<reference evidence="16 17" key="1">
    <citation type="submission" date="2006-05" db="EMBL/GenBank/DDBJ databases">
        <authorList>
            <person name="King G."/>
            <person name="Ferriera S."/>
            <person name="Johnson J."/>
            <person name="Kravitz S."/>
            <person name="Beeson K."/>
            <person name="Sutton G."/>
            <person name="Rogers Y.-H."/>
            <person name="Friedman R."/>
            <person name="Frazier M."/>
            <person name="Venter J.C."/>
        </authorList>
    </citation>
    <scope>NUCLEOTIDE SEQUENCE [LARGE SCALE GENOMIC DNA]</scope>
    <source>
        <strain evidence="17">ATCC 25650 / DSM 13394 / JCM 20685 / NBRC 16684 / NCIMB 2208 / IAM 12614 / B1</strain>
    </source>
</reference>
<dbReference type="Pfam" id="PF13624">
    <property type="entry name" value="SurA_N_3"/>
    <property type="match status" value="1"/>
</dbReference>
<dbReference type="InterPro" id="IPR027304">
    <property type="entry name" value="Trigger_fact/SurA_dom_sf"/>
</dbReference>
<keyword evidence="3" id="KW-1003">Cell membrane</keyword>
<evidence type="ECO:0000256" key="8">
    <source>
        <dbReference type="ARBA" id="ARBA00023186"/>
    </source>
</evidence>
<evidence type="ECO:0000256" key="5">
    <source>
        <dbReference type="ARBA" id="ARBA00022692"/>
    </source>
</evidence>
<evidence type="ECO:0000313" key="17">
    <source>
        <dbReference type="Proteomes" id="UP000004848"/>
    </source>
</evidence>
<gene>
    <name evidence="16" type="ORF">SIAM614_14730</name>
</gene>
<dbReference type="GO" id="GO:0003755">
    <property type="term" value="F:peptidyl-prolyl cis-trans isomerase activity"/>
    <property type="evidence" value="ECO:0007669"/>
    <property type="project" value="InterPro"/>
</dbReference>
<feature type="transmembrane region" description="Helical" evidence="14">
    <location>
        <begin position="12"/>
        <end position="34"/>
    </location>
</feature>
<dbReference type="AlphaFoldDB" id="A0NSY1"/>
<dbReference type="GO" id="GO:0005886">
    <property type="term" value="C:plasma membrane"/>
    <property type="evidence" value="ECO:0007669"/>
    <property type="project" value="UniProtKB-SubCell"/>
</dbReference>
<dbReference type="PANTHER" id="PTHR47529">
    <property type="entry name" value="PEPTIDYL-PROLYL CIS-TRANS ISOMERASE D"/>
    <property type="match status" value="1"/>
</dbReference>
<comment type="caution">
    <text evidence="16">The sequence shown here is derived from an EMBL/GenBank/DDBJ whole genome shotgun (WGS) entry which is preliminary data.</text>
</comment>
<evidence type="ECO:0000313" key="16">
    <source>
        <dbReference type="EMBL" id="EAV44063.1"/>
    </source>
</evidence>
<proteinExistence type="inferred from homology"/>
<keyword evidence="6 14" id="KW-1133">Transmembrane helix</keyword>
<evidence type="ECO:0000256" key="4">
    <source>
        <dbReference type="ARBA" id="ARBA00022519"/>
    </source>
</evidence>
<evidence type="ECO:0000256" key="3">
    <source>
        <dbReference type="ARBA" id="ARBA00022475"/>
    </source>
</evidence>
<evidence type="ECO:0000256" key="13">
    <source>
        <dbReference type="ARBA" id="ARBA00042775"/>
    </source>
</evidence>
<evidence type="ECO:0000256" key="11">
    <source>
        <dbReference type="ARBA" id="ARBA00038408"/>
    </source>
</evidence>
<evidence type="ECO:0000259" key="15">
    <source>
        <dbReference type="Pfam" id="PF13145"/>
    </source>
</evidence>
<evidence type="ECO:0000256" key="14">
    <source>
        <dbReference type="SAM" id="Phobius"/>
    </source>
</evidence>
<dbReference type="InterPro" id="IPR046357">
    <property type="entry name" value="PPIase_dom_sf"/>
</dbReference>
<feature type="domain" description="PpiC" evidence="15">
    <location>
        <begin position="247"/>
        <end position="367"/>
    </location>
</feature>
<evidence type="ECO:0000256" key="2">
    <source>
        <dbReference type="ARBA" id="ARBA00018370"/>
    </source>
</evidence>
<dbReference type="RefSeq" id="WP_006934577.1">
    <property type="nucleotide sequence ID" value="NZ_AAUW01000007.1"/>
</dbReference>
<keyword evidence="4" id="KW-0997">Cell inner membrane</keyword>
<keyword evidence="8" id="KW-0143">Chaperone</keyword>
<keyword evidence="7 14" id="KW-0472">Membrane</keyword>
<evidence type="ECO:0000256" key="1">
    <source>
        <dbReference type="ARBA" id="ARBA00004382"/>
    </source>
</evidence>
<evidence type="ECO:0000256" key="6">
    <source>
        <dbReference type="ARBA" id="ARBA00022989"/>
    </source>
</evidence>
<keyword evidence="16" id="KW-0413">Isomerase</keyword>
<dbReference type="Proteomes" id="UP000004848">
    <property type="component" value="Unassembled WGS sequence"/>
</dbReference>
<comment type="similarity">
    <text evidence="11">Belongs to the PpiD chaperone family.</text>
</comment>
<name>A0NSY1_ROSAI</name>
<dbReference type="SUPFAM" id="SSF109998">
    <property type="entry name" value="Triger factor/SurA peptide-binding domain-like"/>
    <property type="match status" value="1"/>
</dbReference>
<evidence type="ECO:0000256" key="10">
    <source>
        <dbReference type="ARBA" id="ARBA00031484"/>
    </source>
</evidence>
<dbReference type="Gene3D" id="3.10.50.40">
    <property type="match status" value="1"/>
</dbReference>
<evidence type="ECO:0000256" key="12">
    <source>
        <dbReference type="ARBA" id="ARBA00040743"/>
    </source>
</evidence>
<dbReference type="eggNOG" id="COG0760">
    <property type="taxonomic scope" value="Bacteria"/>
</dbReference>
<dbReference type="InterPro" id="IPR000297">
    <property type="entry name" value="PPIase_PpiC"/>
</dbReference>
<dbReference type="GeneID" id="68846591"/>